<keyword evidence="4 6" id="KW-0175">Coiled coil</keyword>
<accession>A0A834FYY4</accession>
<evidence type="ECO:0000256" key="3">
    <source>
        <dbReference type="ARBA" id="ARBA00022782"/>
    </source>
</evidence>
<keyword evidence="2" id="KW-0217">Developmental protein</keyword>
<evidence type="ECO:0000313" key="9">
    <source>
        <dbReference type="Proteomes" id="UP000626092"/>
    </source>
</evidence>
<dbReference type="Proteomes" id="UP000626092">
    <property type="component" value="Unassembled WGS sequence"/>
</dbReference>
<gene>
    <name evidence="8" type="ORF">RHSIM_RhsimUnG0206200</name>
</gene>
<dbReference type="GO" id="GO:0009908">
    <property type="term" value="P:flower development"/>
    <property type="evidence" value="ECO:0007669"/>
    <property type="project" value="UniProtKB-KW"/>
</dbReference>
<evidence type="ECO:0000256" key="7">
    <source>
        <dbReference type="SAM" id="MobiDB-lite"/>
    </source>
</evidence>
<dbReference type="GO" id="GO:0030154">
    <property type="term" value="P:cell differentiation"/>
    <property type="evidence" value="ECO:0007669"/>
    <property type="project" value="UniProtKB-KW"/>
</dbReference>
<dbReference type="EMBL" id="WJXA01000453">
    <property type="protein sequence ID" value="KAF7112675.1"/>
    <property type="molecule type" value="Genomic_DNA"/>
</dbReference>
<reference evidence="8" key="1">
    <citation type="submission" date="2019-11" db="EMBL/GenBank/DDBJ databases">
        <authorList>
            <person name="Liu Y."/>
            <person name="Hou J."/>
            <person name="Li T.-Q."/>
            <person name="Guan C.-H."/>
            <person name="Wu X."/>
            <person name="Wu H.-Z."/>
            <person name="Ling F."/>
            <person name="Zhang R."/>
            <person name="Shi X.-G."/>
            <person name="Ren J.-P."/>
            <person name="Chen E.-F."/>
            <person name="Sun J.-M."/>
        </authorList>
    </citation>
    <scope>NUCLEOTIDE SEQUENCE</scope>
    <source>
        <strain evidence="8">Adult_tree_wgs_1</strain>
        <tissue evidence="8">Leaves</tissue>
    </source>
</reference>
<keyword evidence="5" id="KW-0287">Flowering</keyword>
<feature type="coiled-coil region" evidence="6">
    <location>
        <begin position="143"/>
        <end position="257"/>
    </location>
</feature>
<dbReference type="InterPro" id="IPR040353">
    <property type="entry name" value="FLX/FLX-like"/>
</dbReference>
<keyword evidence="9" id="KW-1185">Reference proteome</keyword>
<evidence type="ECO:0000256" key="5">
    <source>
        <dbReference type="ARBA" id="ARBA00023089"/>
    </source>
</evidence>
<evidence type="ECO:0000256" key="4">
    <source>
        <dbReference type="ARBA" id="ARBA00023054"/>
    </source>
</evidence>
<evidence type="ECO:0008006" key="10">
    <source>
        <dbReference type="Google" id="ProtNLM"/>
    </source>
</evidence>
<dbReference type="Gene3D" id="1.20.5.1160">
    <property type="entry name" value="Vasodilator-stimulated phosphoprotein"/>
    <property type="match status" value="1"/>
</dbReference>
<evidence type="ECO:0000256" key="2">
    <source>
        <dbReference type="ARBA" id="ARBA00022473"/>
    </source>
</evidence>
<dbReference type="PANTHER" id="PTHR33405:SF7">
    <property type="entry name" value="PROTEIN FLX-LIKE 1"/>
    <property type="match status" value="1"/>
</dbReference>
<keyword evidence="3" id="KW-0221">Differentiation</keyword>
<proteinExistence type="inferred from homology"/>
<comment type="similarity">
    <text evidence="1">Belongs to the FLX family.</text>
</comment>
<evidence type="ECO:0000256" key="1">
    <source>
        <dbReference type="ARBA" id="ARBA00005405"/>
    </source>
</evidence>
<sequence>MYGRNRGPPLPMDGMPHSGMPPGREPPIGRGLGPIPHPAMLEEMREIQAARESQFGMGPRQLPPHPAIIEERLALQHQDLQVFLVDNQRLAATHVALKQELEAAHHELQRTAHFASSLHAEKDMQMRELYEKSVKMEMELGGAQAMKAELQQVKADMKELTAAKQELTAQVQGMNQELARVTADIQQAPALMAEIEALKQELHRARAAIEYEKKGYAENYEHGQVMEKQLVSMARELEKLRAEMANAEKRARAAAAVGNQGYSGNYGNPEAGYAANPYQASYGGNPMNPVSFLMYRLVLKTILHMDLDLVLGVLTICSELKDRDRLVTCHAELCGLSLGFWALVACDGFPLEEHLACHHSKVDLQLDYSFGGNARFNWLAGFDVGMWVILDKRLRLTPKQLVLSGEATQIISQCRTVSSLARALLQPKGSKTEIRFRVAPMSKFQELHPMVGIP</sequence>
<name>A0A834FYY4_RHOSS</name>
<dbReference type="OrthoDB" id="1928946at2759"/>
<feature type="region of interest" description="Disordered" evidence="7">
    <location>
        <begin position="1"/>
        <end position="30"/>
    </location>
</feature>
<comment type="caution">
    <text evidence="8">The sequence shown here is derived from an EMBL/GenBank/DDBJ whole genome shotgun (WGS) entry which is preliminary data.</text>
</comment>
<evidence type="ECO:0000313" key="8">
    <source>
        <dbReference type="EMBL" id="KAF7112675.1"/>
    </source>
</evidence>
<dbReference type="PANTHER" id="PTHR33405">
    <property type="entry name" value="PROTEIN FLX-LIKE 2"/>
    <property type="match status" value="1"/>
</dbReference>
<evidence type="ECO:0000256" key="6">
    <source>
        <dbReference type="SAM" id="Coils"/>
    </source>
</evidence>
<protein>
    <recommendedName>
        <fullName evidence="10">Protein FLX-like 1</fullName>
    </recommendedName>
</protein>
<organism evidence="8 9">
    <name type="scientific">Rhododendron simsii</name>
    <name type="common">Sims's rhododendron</name>
    <dbReference type="NCBI Taxonomy" id="118357"/>
    <lineage>
        <taxon>Eukaryota</taxon>
        <taxon>Viridiplantae</taxon>
        <taxon>Streptophyta</taxon>
        <taxon>Embryophyta</taxon>
        <taxon>Tracheophyta</taxon>
        <taxon>Spermatophyta</taxon>
        <taxon>Magnoliopsida</taxon>
        <taxon>eudicotyledons</taxon>
        <taxon>Gunneridae</taxon>
        <taxon>Pentapetalae</taxon>
        <taxon>asterids</taxon>
        <taxon>Ericales</taxon>
        <taxon>Ericaceae</taxon>
        <taxon>Ericoideae</taxon>
        <taxon>Rhodoreae</taxon>
        <taxon>Rhododendron</taxon>
    </lineage>
</organism>
<dbReference type="AlphaFoldDB" id="A0A834FYY4"/>